<sequence>MPSSLSPLCSSTSDLFINPCMSLAYYTLMKPPHSQPKKSGGQCSSFYDVCVADACAEPAYPLTHPAADLLETHHIFELYNE</sequence>
<name>A0A369JSR2_HYPMA</name>
<accession>A0A369JSR2</accession>
<dbReference type="InParanoid" id="A0A369JSR2"/>
<comment type="caution">
    <text evidence="1">The sequence shown here is derived from an EMBL/GenBank/DDBJ whole genome shotgun (WGS) entry which is preliminary data.</text>
</comment>
<organism evidence="1 2">
    <name type="scientific">Hypsizygus marmoreus</name>
    <name type="common">White beech mushroom</name>
    <name type="synonym">Agaricus marmoreus</name>
    <dbReference type="NCBI Taxonomy" id="39966"/>
    <lineage>
        <taxon>Eukaryota</taxon>
        <taxon>Fungi</taxon>
        <taxon>Dikarya</taxon>
        <taxon>Basidiomycota</taxon>
        <taxon>Agaricomycotina</taxon>
        <taxon>Agaricomycetes</taxon>
        <taxon>Agaricomycetidae</taxon>
        <taxon>Agaricales</taxon>
        <taxon>Tricholomatineae</taxon>
        <taxon>Lyophyllaceae</taxon>
        <taxon>Hypsizygus</taxon>
    </lineage>
</organism>
<keyword evidence="2" id="KW-1185">Reference proteome</keyword>
<evidence type="ECO:0000313" key="1">
    <source>
        <dbReference type="EMBL" id="RDB22404.1"/>
    </source>
</evidence>
<proteinExistence type="predicted"/>
<reference evidence="1" key="1">
    <citation type="submission" date="2018-04" db="EMBL/GenBank/DDBJ databases">
        <title>Whole genome sequencing of Hypsizygus marmoreus.</title>
        <authorList>
            <person name="Choi I.-G."/>
            <person name="Min B."/>
            <person name="Kim J.-G."/>
            <person name="Kim S."/>
            <person name="Oh Y.-L."/>
            <person name="Kong W.-S."/>
            <person name="Park H."/>
            <person name="Jeong J."/>
            <person name="Song E.-S."/>
        </authorList>
    </citation>
    <scope>NUCLEOTIDE SEQUENCE [LARGE SCALE GENOMIC DNA]</scope>
    <source>
        <strain evidence="1">51987-8</strain>
    </source>
</reference>
<evidence type="ECO:0000313" key="2">
    <source>
        <dbReference type="Proteomes" id="UP000076154"/>
    </source>
</evidence>
<protein>
    <submittedName>
        <fullName evidence="1">Uncharacterized protein</fullName>
    </submittedName>
</protein>
<dbReference type="AlphaFoldDB" id="A0A369JSR2"/>
<dbReference type="Proteomes" id="UP000076154">
    <property type="component" value="Unassembled WGS sequence"/>
</dbReference>
<feature type="non-terminal residue" evidence="1">
    <location>
        <position position="81"/>
    </location>
</feature>
<gene>
    <name evidence="1" type="ORF">Hypma_010533</name>
</gene>
<dbReference type="OrthoDB" id="3071161at2759"/>
<dbReference type="EMBL" id="LUEZ02000051">
    <property type="protein sequence ID" value="RDB22404.1"/>
    <property type="molecule type" value="Genomic_DNA"/>
</dbReference>